<name>A0A5B7CUM3_PORTR</name>
<proteinExistence type="predicted"/>
<dbReference type="Proteomes" id="UP000324222">
    <property type="component" value="Unassembled WGS sequence"/>
</dbReference>
<organism evidence="1 2">
    <name type="scientific">Portunus trituberculatus</name>
    <name type="common">Swimming crab</name>
    <name type="synonym">Neptunus trituberculatus</name>
    <dbReference type="NCBI Taxonomy" id="210409"/>
    <lineage>
        <taxon>Eukaryota</taxon>
        <taxon>Metazoa</taxon>
        <taxon>Ecdysozoa</taxon>
        <taxon>Arthropoda</taxon>
        <taxon>Crustacea</taxon>
        <taxon>Multicrustacea</taxon>
        <taxon>Malacostraca</taxon>
        <taxon>Eumalacostraca</taxon>
        <taxon>Eucarida</taxon>
        <taxon>Decapoda</taxon>
        <taxon>Pleocyemata</taxon>
        <taxon>Brachyura</taxon>
        <taxon>Eubrachyura</taxon>
        <taxon>Portunoidea</taxon>
        <taxon>Portunidae</taxon>
        <taxon>Portuninae</taxon>
        <taxon>Portunus</taxon>
    </lineage>
</organism>
<comment type="caution">
    <text evidence="1">The sequence shown here is derived from an EMBL/GenBank/DDBJ whole genome shotgun (WGS) entry which is preliminary data.</text>
</comment>
<dbReference type="EMBL" id="VSRR010000259">
    <property type="protein sequence ID" value="MPC13120.1"/>
    <property type="molecule type" value="Genomic_DNA"/>
</dbReference>
<evidence type="ECO:0000313" key="1">
    <source>
        <dbReference type="EMBL" id="MPC13120.1"/>
    </source>
</evidence>
<dbReference type="AlphaFoldDB" id="A0A5B7CUM3"/>
<keyword evidence="2" id="KW-1185">Reference proteome</keyword>
<evidence type="ECO:0000313" key="2">
    <source>
        <dbReference type="Proteomes" id="UP000324222"/>
    </source>
</evidence>
<gene>
    <name evidence="1" type="ORF">E2C01_005840</name>
</gene>
<reference evidence="1 2" key="1">
    <citation type="submission" date="2019-05" db="EMBL/GenBank/DDBJ databases">
        <title>Another draft genome of Portunus trituberculatus and its Hox gene families provides insights of decapod evolution.</title>
        <authorList>
            <person name="Jeong J.-H."/>
            <person name="Song I."/>
            <person name="Kim S."/>
            <person name="Choi T."/>
            <person name="Kim D."/>
            <person name="Ryu S."/>
            <person name="Kim W."/>
        </authorList>
    </citation>
    <scope>NUCLEOTIDE SEQUENCE [LARGE SCALE GENOMIC DNA]</scope>
    <source>
        <tissue evidence="1">Muscle</tissue>
    </source>
</reference>
<accession>A0A5B7CUM3</accession>
<protein>
    <submittedName>
        <fullName evidence="1">Uncharacterized protein</fullName>
    </submittedName>
</protein>
<sequence>MHSRAAHAAATTTPHVRTHSYPRCWRRDTVRSHLRWHSLTLPPRLAPPLASRHPPPLAASPRYSLLKQSLPIYYLHPANSFLGLPFLPPRVTAWECRIIGPWRCIGCPTASGRAVTCCPVAASAAGTDVVQSETLSCHLWC</sequence>